<feature type="transmembrane region" description="Helical" evidence="5">
    <location>
        <begin position="21"/>
        <end position="39"/>
    </location>
</feature>
<evidence type="ECO:0000256" key="4">
    <source>
        <dbReference type="ARBA" id="ARBA00023136"/>
    </source>
</evidence>
<evidence type="ECO:0000256" key="3">
    <source>
        <dbReference type="ARBA" id="ARBA00022989"/>
    </source>
</evidence>
<evidence type="ECO:0000256" key="5">
    <source>
        <dbReference type="SAM" id="Phobius"/>
    </source>
</evidence>
<reference evidence="7 8" key="1">
    <citation type="submission" date="2016-10" db="EMBL/GenBank/DDBJ databases">
        <authorList>
            <person name="de Groot N.N."/>
        </authorList>
    </citation>
    <scope>NUCLEOTIDE SEQUENCE [LARGE SCALE GENOMIC DNA]</scope>
    <source>
        <strain evidence="7 8">DSM 43794</strain>
    </source>
</reference>
<evidence type="ECO:0000313" key="8">
    <source>
        <dbReference type="Proteomes" id="UP000217103"/>
    </source>
</evidence>
<feature type="transmembrane region" description="Helical" evidence="5">
    <location>
        <begin position="246"/>
        <end position="264"/>
    </location>
</feature>
<dbReference type="EMBL" id="FNKK01000002">
    <property type="protein sequence ID" value="SDQ61123.1"/>
    <property type="molecule type" value="Genomic_DNA"/>
</dbReference>
<feature type="domain" description="Major facilitator superfamily (MFS) profile" evidence="6">
    <location>
        <begin position="26"/>
        <end position="485"/>
    </location>
</feature>
<dbReference type="Gene3D" id="1.20.1250.20">
    <property type="entry name" value="MFS general substrate transporter like domains"/>
    <property type="match status" value="1"/>
</dbReference>
<dbReference type="PANTHER" id="PTHR42718:SF39">
    <property type="entry name" value="ACTINORHODIN TRANSPORTER-RELATED"/>
    <property type="match status" value="1"/>
</dbReference>
<keyword evidence="3 5" id="KW-1133">Transmembrane helix</keyword>
<dbReference type="Proteomes" id="UP000217103">
    <property type="component" value="Unassembled WGS sequence"/>
</dbReference>
<comment type="subcellular location">
    <subcellularLocation>
        <location evidence="1">Cell membrane</location>
        <topology evidence="1">Multi-pass membrane protein</topology>
    </subcellularLocation>
</comment>
<evidence type="ECO:0000313" key="7">
    <source>
        <dbReference type="EMBL" id="SDQ61123.1"/>
    </source>
</evidence>
<dbReference type="RefSeq" id="WP_131815456.1">
    <property type="nucleotide sequence ID" value="NZ_FNKK01000002.1"/>
</dbReference>
<feature type="transmembrane region" description="Helical" evidence="5">
    <location>
        <begin position="150"/>
        <end position="173"/>
    </location>
</feature>
<keyword evidence="4 5" id="KW-0472">Membrane</keyword>
<dbReference type="PROSITE" id="PS50850">
    <property type="entry name" value="MFS"/>
    <property type="match status" value="1"/>
</dbReference>
<dbReference type="InterPro" id="IPR036259">
    <property type="entry name" value="MFS_trans_sf"/>
</dbReference>
<dbReference type="InterPro" id="IPR020846">
    <property type="entry name" value="MFS_dom"/>
</dbReference>
<dbReference type="GO" id="GO:0005886">
    <property type="term" value="C:plasma membrane"/>
    <property type="evidence" value="ECO:0007669"/>
    <property type="project" value="UniProtKB-SubCell"/>
</dbReference>
<feature type="transmembrane region" description="Helical" evidence="5">
    <location>
        <begin position="350"/>
        <end position="369"/>
    </location>
</feature>
<evidence type="ECO:0000256" key="2">
    <source>
        <dbReference type="ARBA" id="ARBA00022692"/>
    </source>
</evidence>
<dbReference type="AlphaFoldDB" id="A0A1H1CAA1"/>
<feature type="transmembrane region" description="Helical" evidence="5">
    <location>
        <begin position="458"/>
        <end position="480"/>
    </location>
</feature>
<feature type="transmembrane region" description="Helical" evidence="5">
    <location>
        <begin position="216"/>
        <end position="234"/>
    </location>
</feature>
<organism evidence="7 8">
    <name type="scientific">Thermostaphylospora chromogena</name>
    <dbReference type="NCBI Taxonomy" id="35622"/>
    <lineage>
        <taxon>Bacteria</taxon>
        <taxon>Bacillati</taxon>
        <taxon>Actinomycetota</taxon>
        <taxon>Actinomycetes</taxon>
        <taxon>Streptosporangiales</taxon>
        <taxon>Thermomonosporaceae</taxon>
        <taxon>Thermostaphylospora</taxon>
    </lineage>
</organism>
<sequence length="497" mass="51593">MISAPRSSVKERRFDGPSSGRGRWTVLAVVMIGFFMILLDGTIMNVAVPPLQQDLSATYSQAQWMMSGYALGYGLLLIPAGRLGDRFGHRRLFIVGLAGFTFASVLCGTAASADQVVAWRVVQGGTAGLMNPSILAMIHAVFPPAERGRALAWYGATAGVAASLGPVLGGLLISWDPGGWGWRPIFLLNVPIGIVGVLAAAHALPASRGRGGSIDPFGTLLLTLTLILVIYPLIQGYGAGWPPWTFISLAASVPAATAFVVWQVRRVRTGATPLIDVRLFRMRSFAAGVGATVGLFVSFASLQFALSAYLQLGLGATALAAAMALLPFAIGTSIGSSMSNIAVRRLGRRALHLGAGLLVLGTAGVILAIRHVGVRVDALWLAPQTLIAGIGAMMLGTPIINVILSDIPGQDAGSVGGVIATAQRAGHALGIAIVGTALFAVLPSGGQHIGDAYGYTRAIQIACLYCSGAALITFLLVFFLPRGISPGRERPQEAGPE</sequence>
<feature type="transmembrane region" description="Helical" evidence="5">
    <location>
        <begin position="117"/>
        <end position="138"/>
    </location>
</feature>
<feature type="transmembrane region" description="Helical" evidence="5">
    <location>
        <begin position="59"/>
        <end position="80"/>
    </location>
</feature>
<dbReference type="STRING" id="35622.SAMN04489764_1376"/>
<dbReference type="SUPFAM" id="SSF103473">
    <property type="entry name" value="MFS general substrate transporter"/>
    <property type="match status" value="1"/>
</dbReference>
<protein>
    <submittedName>
        <fullName evidence="7">Drug resistance transporter, EmrB/QacA subfamily</fullName>
    </submittedName>
</protein>
<gene>
    <name evidence="7" type="ORF">SAMN04489764_1376</name>
</gene>
<feature type="transmembrane region" description="Helical" evidence="5">
    <location>
        <begin position="425"/>
        <end position="446"/>
    </location>
</feature>
<dbReference type="GO" id="GO:0022857">
    <property type="term" value="F:transmembrane transporter activity"/>
    <property type="evidence" value="ECO:0007669"/>
    <property type="project" value="InterPro"/>
</dbReference>
<feature type="transmembrane region" description="Helical" evidence="5">
    <location>
        <begin position="285"/>
        <end position="306"/>
    </location>
</feature>
<feature type="transmembrane region" description="Helical" evidence="5">
    <location>
        <begin position="381"/>
        <end position="404"/>
    </location>
</feature>
<dbReference type="PANTHER" id="PTHR42718">
    <property type="entry name" value="MAJOR FACILITATOR SUPERFAMILY MULTIDRUG TRANSPORTER MFSC"/>
    <property type="match status" value="1"/>
</dbReference>
<evidence type="ECO:0000259" key="6">
    <source>
        <dbReference type="PROSITE" id="PS50850"/>
    </source>
</evidence>
<dbReference type="CDD" id="cd17321">
    <property type="entry name" value="MFS_MMR_MDR_like"/>
    <property type="match status" value="1"/>
</dbReference>
<dbReference type="Pfam" id="PF07690">
    <property type="entry name" value="MFS_1"/>
    <property type="match status" value="1"/>
</dbReference>
<evidence type="ECO:0000256" key="1">
    <source>
        <dbReference type="ARBA" id="ARBA00004651"/>
    </source>
</evidence>
<accession>A0A1H1CAA1</accession>
<feature type="transmembrane region" description="Helical" evidence="5">
    <location>
        <begin position="185"/>
        <end position="204"/>
    </location>
</feature>
<proteinExistence type="predicted"/>
<name>A0A1H1CAA1_9ACTN</name>
<keyword evidence="2 5" id="KW-0812">Transmembrane</keyword>
<dbReference type="OrthoDB" id="783189at2"/>
<dbReference type="InterPro" id="IPR011701">
    <property type="entry name" value="MFS"/>
</dbReference>
<keyword evidence="8" id="KW-1185">Reference proteome</keyword>
<feature type="transmembrane region" description="Helical" evidence="5">
    <location>
        <begin position="92"/>
        <end position="111"/>
    </location>
</feature>
<dbReference type="Gene3D" id="1.20.1720.10">
    <property type="entry name" value="Multidrug resistance protein D"/>
    <property type="match status" value="1"/>
</dbReference>